<dbReference type="Gene3D" id="3.40.140.10">
    <property type="entry name" value="Cytidine Deaminase, domain 2"/>
    <property type="match status" value="1"/>
</dbReference>
<dbReference type="STRING" id="568069.A0A1J1IMU1"/>
<dbReference type="InterPro" id="IPR014720">
    <property type="entry name" value="dsRBD_dom"/>
</dbReference>
<evidence type="ECO:0000313" key="8">
    <source>
        <dbReference type="EMBL" id="CRL01559.1"/>
    </source>
</evidence>
<dbReference type="Proteomes" id="UP000183832">
    <property type="component" value="Unassembled WGS sequence"/>
</dbReference>
<dbReference type="Pfam" id="PF01207">
    <property type="entry name" value="Dus"/>
    <property type="match status" value="1"/>
</dbReference>
<protein>
    <submittedName>
        <fullName evidence="8">CLUMA_CG014269, isoform A</fullName>
    </submittedName>
</protein>
<organism evidence="8 9">
    <name type="scientific">Clunio marinus</name>
    <dbReference type="NCBI Taxonomy" id="568069"/>
    <lineage>
        <taxon>Eukaryota</taxon>
        <taxon>Metazoa</taxon>
        <taxon>Ecdysozoa</taxon>
        <taxon>Arthropoda</taxon>
        <taxon>Hexapoda</taxon>
        <taxon>Insecta</taxon>
        <taxon>Pterygota</taxon>
        <taxon>Neoptera</taxon>
        <taxon>Endopterygota</taxon>
        <taxon>Diptera</taxon>
        <taxon>Nematocera</taxon>
        <taxon>Chironomoidea</taxon>
        <taxon>Chironomidae</taxon>
        <taxon>Clunio</taxon>
    </lineage>
</organism>
<dbReference type="GO" id="GO:0006508">
    <property type="term" value="P:proteolysis"/>
    <property type="evidence" value="ECO:0007669"/>
    <property type="project" value="UniProtKB-KW"/>
</dbReference>
<evidence type="ECO:0000313" key="9">
    <source>
        <dbReference type="Proteomes" id="UP000183832"/>
    </source>
</evidence>
<dbReference type="SUPFAM" id="SSF46689">
    <property type="entry name" value="Homeodomain-like"/>
    <property type="match status" value="1"/>
</dbReference>
<reference evidence="8 9" key="1">
    <citation type="submission" date="2015-04" db="EMBL/GenBank/DDBJ databases">
        <authorList>
            <person name="Syromyatnikov M.Y."/>
            <person name="Popov V.N."/>
        </authorList>
    </citation>
    <scope>NUCLEOTIDE SEQUENCE [LARGE SCALE GENOMIC DNA]</scope>
</reference>
<dbReference type="CDD" id="cd19871">
    <property type="entry name" value="DSRM_DUS2L"/>
    <property type="match status" value="1"/>
</dbReference>
<evidence type="ECO:0000256" key="1">
    <source>
        <dbReference type="ARBA" id="ARBA00004123"/>
    </source>
</evidence>
<dbReference type="InterPro" id="IPR009057">
    <property type="entry name" value="Homeodomain-like_sf"/>
</dbReference>
<gene>
    <name evidence="8" type="ORF">CLUMA_CG014269</name>
</gene>
<dbReference type="CDD" id="cd02801">
    <property type="entry name" value="DUS_like_FMN"/>
    <property type="match status" value="1"/>
</dbReference>
<dbReference type="PANTHER" id="PTHR45936">
    <property type="entry name" value="TRNA-DIHYDROURIDINE(20) SYNTHASE [NAD(P)+]-LIKE"/>
    <property type="match status" value="1"/>
</dbReference>
<dbReference type="InterPro" id="IPR007526">
    <property type="entry name" value="SWIRM"/>
</dbReference>
<evidence type="ECO:0000256" key="5">
    <source>
        <dbReference type="ARBA" id="ARBA00022833"/>
    </source>
</evidence>
<dbReference type="InterPro" id="IPR044463">
    <property type="entry name" value="DUS2_DSRM"/>
</dbReference>
<evidence type="ECO:0000256" key="6">
    <source>
        <dbReference type="ARBA" id="ARBA00023049"/>
    </source>
</evidence>
<evidence type="ECO:0000259" key="7">
    <source>
        <dbReference type="PROSITE" id="PS50934"/>
    </source>
</evidence>
<dbReference type="Pfam" id="PF04433">
    <property type="entry name" value="SWIRM"/>
    <property type="match status" value="1"/>
</dbReference>
<feature type="domain" description="SWIRM" evidence="7">
    <location>
        <begin position="758"/>
        <end position="856"/>
    </location>
</feature>
<evidence type="ECO:0000256" key="3">
    <source>
        <dbReference type="ARBA" id="ARBA00022723"/>
    </source>
</evidence>
<keyword evidence="6" id="KW-0482">Metalloprotease</keyword>
<evidence type="ECO:0000256" key="2">
    <source>
        <dbReference type="ARBA" id="ARBA00022670"/>
    </source>
</evidence>
<dbReference type="PROSITE" id="PS50934">
    <property type="entry name" value="SWIRM"/>
    <property type="match status" value="1"/>
</dbReference>
<dbReference type="PANTHER" id="PTHR45936:SF1">
    <property type="entry name" value="TRNA-DIHYDROURIDINE(20) SYNTHASE [NAD(P)+]-LIKE"/>
    <property type="match status" value="1"/>
</dbReference>
<dbReference type="GO" id="GO:0005737">
    <property type="term" value="C:cytoplasm"/>
    <property type="evidence" value="ECO:0007669"/>
    <property type="project" value="TreeGrafter"/>
</dbReference>
<dbReference type="EMBL" id="CVRI01000055">
    <property type="protein sequence ID" value="CRL01559.1"/>
    <property type="molecule type" value="Genomic_DNA"/>
</dbReference>
<dbReference type="GO" id="GO:0046872">
    <property type="term" value="F:metal ion binding"/>
    <property type="evidence" value="ECO:0007669"/>
    <property type="project" value="UniProtKB-KW"/>
</dbReference>
<keyword evidence="2" id="KW-0645">Protease</keyword>
<proteinExistence type="predicted"/>
<dbReference type="Pfam" id="PF00035">
    <property type="entry name" value="dsrm"/>
    <property type="match status" value="1"/>
</dbReference>
<keyword evidence="4" id="KW-0378">Hydrolase</keyword>
<dbReference type="GO" id="GO:0000049">
    <property type="term" value="F:tRNA binding"/>
    <property type="evidence" value="ECO:0007669"/>
    <property type="project" value="InterPro"/>
</dbReference>
<keyword evidence="5" id="KW-0862">Zinc</keyword>
<dbReference type="Gene3D" id="1.10.10.10">
    <property type="entry name" value="Winged helix-like DNA-binding domain superfamily/Winged helix DNA-binding domain"/>
    <property type="match status" value="1"/>
</dbReference>
<dbReference type="SUPFAM" id="SSF102712">
    <property type="entry name" value="JAB1/MPN domain"/>
    <property type="match status" value="1"/>
</dbReference>
<dbReference type="Gene3D" id="3.30.160.20">
    <property type="match status" value="1"/>
</dbReference>
<dbReference type="Gene3D" id="3.20.20.70">
    <property type="entry name" value="Aldolase class I"/>
    <property type="match status" value="1"/>
</dbReference>
<dbReference type="InterPro" id="IPR035587">
    <property type="entry name" value="DUS-like_FMN-bd"/>
</dbReference>
<dbReference type="AlphaFoldDB" id="A0A1J1IMU1"/>
<name>A0A1J1IMU1_9DIPT</name>
<dbReference type="InterPro" id="IPR013785">
    <property type="entry name" value="Aldolase_TIM"/>
</dbReference>
<dbReference type="GO" id="GO:0005634">
    <property type="term" value="C:nucleus"/>
    <property type="evidence" value="ECO:0007669"/>
    <property type="project" value="UniProtKB-SubCell"/>
</dbReference>
<dbReference type="GO" id="GO:0010468">
    <property type="term" value="P:regulation of gene expression"/>
    <property type="evidence" value="ECO:0007669"/>
    <property type="project" value="UniProtKB-ARBA"/>
</dbReference>
<dbReference type="GO" id="GO:0017150">
    <property type="term" value="F:tRNA dihydrouridine synthase activity"/>
    <property type="evidence" value="ECO:0007669"/>
    <property type="project" value="TreeGrafter"/>
</dbReference>
<comment type="subcellular location">
    <subcellularLocation>
        <location evidence="1">Nucleus</location>
    </subcellularLocation>
</comment>
<dbReference type="InterPro" id="IPR052582">
    <property type="entry name" value="tRNA-DUS-like"/>
</dbReference>
<dbReference type="InterPro" id="IPR036388">
    <property type="entry name" value="WH-like_DNA-bd_sf"/>
</dbReference>
<accession>A0A1J1IMU1</accession>
<dbReference type="Pfam" id="PF14464">
    <property type="entry name" value="Prok-JAB"/>
    <property type="match status" value="1"/>
</dbReference>
<evidence type="ECO:0000256" key="4">
    <source>
        <dbReference type="ARBA" id="ARBA00022801"/>
    </source>
</evidence>
<dbReference type="OrthoDB" id="10262250at2759"/>
<sequence length="1136" mass="130355">MKSALKHSINYNNKLILAPMVRVGTLPMRLLALEYGADLVYTEELIDWKLMKCKRKVNHIINTIDFVDPVDNNVVFRTCDKEKEKVILQIGTASADRALETAKLVENDVAGIDINMGCPKEFSVKGGMGVALDANVENAKKILETLVSSLSIPVTCKIRIRKSTEETVQHVKELAATGIKAIAIHARNKDERPQHRPHPEVVKEVAEAVDIPVICNGGSKEIEKFSDILQFKKLCGVSSVMIARAAEWNVSIFRPKGMLPLMEVIRKYLAIAIDYDSHPANVKYCIQNMLRELQESEMGKRFLDAQTMEQIAEVFDMKDYCKQKQQEFYEKRLSLSRDIVRETSEEPLPKRIKVDNGKIEENIAFIRANYVKDIDLPKSILHAHTKKKLRTVPSYETEQKDRYFRATLSLGNKKYSSTFWEKNKKNAEQALFTFDAFRASNMTEILTLDYNVNPLWLNDSNTDWADGDEQVEEDREIIYCDAIGPNTELIFDENIPAEFEEEVFAEETFDNFVSSTESIAETPTTTHSRNLLLPQNEVKFKQTLTVNRGLLKTNQRHLEAQKSTDSLPPATPTVSETKKYREKVNFKPTNFVLNEHTMRIFKNKIKAIQKRKQQAIAREMKQRPKKVKQIKASWTPTIVKKVPVKKPEPVNYIPQKPKPIVDPKNSGEIVRVEKAESDIEVDILSNSEDDPVEQMMIPLEDDVSGSTETEEISVDDQDGSWMIDSSLPITDTDNNETQNKLQELKENDESTFKQLESVDIPDAEIILEVSNISNLERFLHSEFFVNRPTKTPERYLKIRNHIISMWNQSKPIYLSKTSARNGLKKCGDVNCISRIHSMLEQIGAINFNCPEVSWIRPLKILYEIFEQNIRNKIQSARMNSMLDKKQKNDENFTHSDDGSHLISMESSDSMVNRIKSRTMHRTQFELIKCQRFSKDNVAPFEVSINLSCLLCLYFHALSSKLEIMGFLGGKCIGNDKLILTRYKPCRTSNQTAINCEMCPVSQVEQSCNLLDEGLLLMGWFHSHPNFPPIPSRTDLKTQAEMQQQFAPNNPFIGFILSCVDMQFKCIYMQRESAYELDVEIINDYGDVRKDLKDVLNVIERDKDYDDTIQKFIECGNNLLRELSIPDNIQKIIEDYI</sequence>
<dbReference type="SUPFAM" id="SSF54768">
    <property type="entry name" value="dsRNA-binding domain-like"/>
    <property type="match status" value="1"/>
</dbReference>
<keyword evidence="3" id="KW-0479">Metal-binding</keyword>
<dbReference type="GO" id="GO:0008237">
    <property type="term" value="F:metallopeptidase activity"/>
    <property type="evidence" value="ECO:0007669"/>
    <property type="project" value="UniProtKB-KW"/>
</dbReference>
<dbReference type="SUPFAM" id="SSF51395">
    <property type="entry name" value="FMN-linked oxidoreductases"/>
    <property type="match status" value="1"/>
</dbReference>
<keyword evidence="9" id="KW-1185">Reference proteome</keyword>
<dbReference type="InterPro" id="IPR028090">
    <property type="entry name" value="JAB_dom_prok"/>
</dbReference>